<dbReference type="OrthoDB" id="9788272at2"/>
<dbReference type="Pfam" id="PF12804">
    <property type="entry name" value="NTP_transf_3"/>
    <property type="match status" value="1"/>
</dbReference>
<evidence type="ECO:0000256" key="3">
    <source>
        <dbReference type="ARBA" id="ARBA00022842"/>
    </source>
</evidence>
<evidence type="ECO:0000313" key="6">
    <source>
        <dbReference type="Proteomes" id="UP000228621"/>
    </source>
</evidence>
<evidence type="ECO:0000259" key="4">
    <source>
        <dbReference type="Pfam" id="PF12804"/>
    </source>
</evidence>
<feature type="domain" description="MobA-like NTP transferase" evidence="4">
    <location>
        <begin position="3"/>
        <end position="125"/>
    </location>
</feature>
<sequence length="252" mass="28521">MKAIILAAGMGSRLGNLTKHQPKCLIELWGESLLHRQLRQLESIGITDVVVVSGHCANKISELWNTTIVNKNFNNSNMVYSLSLTLNWLNGLENEQVLILYGDIAFSTNVLNSLKNSAVSNNAVVLGNTKWLELWKQRMNNPIEDVETFKFNDAMLLEEIGQPPKSLSELEGQFMGMLKMRANFLVEQLKQYSLDLQAGKSDPNLYMTDLLQAMCIEENVSVELARGQWIELDTIDDYNLYNKHTAQHFGLD</sequence>
<dbReference type="SUPFAM" id="SSF53448">
    <property type="entry name" value="Nucleotide-diphospho-sugar transferases"/>
    <property type="match status" value="1"/>
</dbReference>
<gene>
    <name evidence="5" type="ORF">CEX98_02635</name>
</gene>
<keyword evidence="2" id="KW-0548">Nucleotidyltransferase</keyword>
<name>A0A2A5JVU0_PSEO7</name>
<accession>A0A2A5JVU0</accession>
<dbReference type="Proteomes" id="UP000228621">
    <property type="component" value="Unassembled WGS sequence"/>
</dbReference>
<comment type="caution">
    <text evidence="5">The sequence shown here is derived from an EMBL/GenBank/DDBJ whole genome shotgun (WGS) entry which is preliminary data.</text>
</comment>
<keyword evidence="3" id="KW-0460">Magnesium</keyword>
<dbReference type="InterPro" id="IPR029044">
    <property type="entry name" value="Nucleotide-diphossugar_trans"/>
</dbReference>
<dbReference type="EMBL" id="NKHF01000008">
    <property type="protein sequence ID" value="PCK33411.1"/>
    <property type="molecule type" value="Genomic_DNA"/>
</dbReference>
<protein>
    <recommendedName>
        <fullName evidence="4">MobA-like NTP transferase domain-containing protein</fullName>
    </recommendedName>
</protein>
<keyword evidence="1" id="KW-0808">Transferase</keyword>
<reference evidence="6" key="1">
    <citation type="journal article" date="2019" name="Genome Announc.">
        <title>Draft Genome Sequence of Pseudoalteromonas piscicida Strain 36Y ROTHPW, an Hypersaline Seawater Isolate from the South Coast of Sonora, Mexico.</title>
        <authorList>
            <person name="Sanchez-Diaz R."/>
            <person name="Molina-Garza Z.J."/>
            <person name="Cruz-Suarez L.E."/>
            <person name="Selvin J."/>
            <person name="Kiran G.S."/>
            <person name="Ibarra-Gamez J.C."/>
            <person name="Gomez-Gil B."/>
            <person name="Galaviz-Silva L."/>
        </authorList>
    </citation>
    <scope>NUCLEOTIDE SEQUENCE [LARGE SCALE GENOMIC DNA]</scope>
    <source>
        <strain evidence="6">36Y_RITHPW</strain>
    </source>
</reference>
<dbReference type="AlphaFoldDB" id="A0A2A5JVU0"/>
<proteinExistence type="predicted"/>
<evidence type="ECO:0000256" key="2">
    <source>
        <dbReference type="ARBA" id="ARBA00022695"/>
    </source>
</evidence>
<evidence type="ECO:0000256" key="1">
    <source>
        <dbReference type="ARBA" id="ARBA00022679"/>
    </source>
</evidence>
<keyword evidence="6" id="KW-1185">Reference proteome</keyword>
<dbReference type="PANTHER" id="PTHR43584">
    <property type="entry name" value="NUCLEOTIDYL TRANSFERASE"/>
    <property type="match status" value="1"/>
</dbReference>
<dbReference type="Gene3D" id="3.90.550.10">
    <property type="entry name" value="Spore Coat Polysaccharide Biosynthesis Protein SpsA, Chain A"/>
    <property type="match status" value="1"/>
</dbReference>
<organism evidence="5 6">
    <name type="scientific">Pseudoalteromonas piscicida</name>
    <dbReference type="NCBI Taxonomy" id="43662"/>
    <lineage>
        <taxon>Bacteria</taxon>
        <taxon>Pseudomonadati</taxon>
        <taxon>Pseudomonadota</taxon>
        <taxon>Gammaproteobacteria</taxon>
        <taxon>Alteromonadales</taxon>
        <taxon>Pseudoalteromonadaceae</taxon>
        <taxon>Pseudoalteromonas</taxon>
    </lineage>
</organism>
<evidence type="ECO:0000313" key="5">
    <source>
        <dbReference type="EMBL" id="PCK33411.1"/>
    </source>
</evidence>
<dbReference type="GO" id="GO:0016779">
    <property type="term" value="F:nucleotidyltransferase activity"/>
    <property type="evidence" value="ECO:0007669"/>
    <property type="project" value="UniProtKB-KW"/>
</dbReference>
<dbReference type="InterPro" id="IPR050065">
    <property type="entry name" value="GlmU-like"/>
</dbReference>
<dbReference type="CDD" id="cd02523">
    <property type="entry name" value="PC_cytidylyltransferase"/>
    <property type="match status" value="1"/>
</dbReference>
<dbReference type="RefSeq" id="WP_099640582.1">
    <property type="nucleotide sequence ID" value="NZ_NKHF01000008.1"/>
</dbReference>
<dbReference type="PANTHER" id="PTHR43584:SF8">
    <property type="entry name" value="N-ACETYLMURAMATE ALPHA-1-PHOSPHATE URIDYLYLTRANSFERASE"/>
    <property type="match status" value="1"/>
</dbReference>
<dbReference type="InterPro" id="IPR025877">
    <property type="entry name" value="MobA-like_NTP_Trfase"/>
</dbReference>